<evidence type="ECO:0000313" key="1">
    <source>
        <dbReference type="EMBL" id="CAI9614850.1"/>
    </source>
</evidence>
<comment type="caution">
    <text evidence="1">The sequence shown here is derived from an EMBL/GenBank/DDBJ whole genome shotgun (WGS) entry which is preliminary data.</text>
</comment>
<dbReference type="EMBL" id="CATNWA010019762">
    <property type="protein sequence ID" value="CAI9614850.1"/>
    <property type="molecule type" value="Genomic_DNA"/>
</dbReference>
<evidence type="ECO:0000313" key="2">
    <source>
        <dbReference type="Proteomes" id="UP001162483"/>
    </source>
</evidence>
<accession>A0ABN9H3B4</accession>
<reference evidence="1" key="1">
    <citation type="submission" date="2023-05" db="EMBL/GenBank/DDBJ databases">
        <authorList>
            <person name="Stuckert A."/>
        </authorList>
    </citation>
    <scope>NUCLEOTIDE SEQUENCE</scope>
</reference>
<sequence>ADRRETCAVYTQIFPRSPSLAITKSRPEIVSWDPVIDIFRRQ</sequence>
<gene>
    <name evidence="1" type="ORF">SPARVUS_LOCUS15150700</name>
</gene>
<feature type="non-terminal residue" evidence="1">
    <location>
        <position position="1"/>
    </location>
</feature>
<organism evidence="1 2">
    <name type="scientific">Staurois parvus</name>
    <dbReference type="NCBI Taxonomy" id="386267"/>
    <lineage>
        <taxon>Eukaryota</taxon>
        <taxon>Metazoa</taxon>
        <taxon>Chordata</taxon>
        <taxon>Craniata</taxon>
        <taxon>Vertebrata</taxon>
        <taxon>Euteleostomi</taxon>
        <taxon>Amphibia</taxon>
        <taxon>Batrachia</taxon>
        <taxon>Anura</taxon>
        <taxon>Neobatrachia</taxon>
        <taxon>Ranoidea</taxon>
        <taxon>Ranidae</taxon>
        <taxon>Staurois</taxon>
    </lineage>
</organism>
<protein>
    <submittedName>
        <fullName evidence="1">Uncharacterized protein</fullName>
    </submittedName>
</protein>
<dbReference type="Proteomes" id="UP001162483">
    <property type="component" value="Unassembled WGS sequence"/>
</dbReference>
<name>A0ABN9H3B4_9NEOB</name>
<keyword evidence="2" id="KW-1185">Reference proteome</keyword>
<proteinExistence type="predicted"/>